<dbReference type="AlphaFoldDB" id="A0A6F9Y720"/>
<gene>
    <name evidence="1" type="ORF">SN811_17960</name>
</gene>
<protein>
    <submittedName>
        <fullName evidence="1">Uncharacterized protein</fullName>
    </submittedName>
</protein>
<evidence type="ECO:0000313" key="1">
    <source>
        <dbReference type="EMBL" id="GET13296.1"/>
    </source>
</evidence>
<dbReference type="Proteomes" id="UP000494160">
    <property type="component" value="Unassembled WGS sequence"/>
</dbReference>
<dbReference type="EMBL" id="BLAP01000065">
    <property type="protein sequence ID" value="GET13296.1"/>
    <property type="molecule type" value="Genomic_DNA"/>
</dbReference>
<organism evidence="1">
    <name type="scientific">Ligilactobacillus agilis</name>
    <dbReference type="NCBI Taxonomy" id="1601"/>
    <lineage>
        <taxon>Bacteria</taxon>
        <taxon>Bacillati</taxon>
        <taxon>Bacillota</taxon>
        <taxon>Bacilli</taxon>
        <taxon>Lactobacillales</taxon>
        <taxon>Lactobacillaceae</taxon>
        <taxon>Ligilactobacillus</taxon>
    </lineage>
</organism>
<accession>A0A6F9Y720</accession>
<sequence length="134" mass="15838">MINQAFNHERVKKMKLFAKPSVEYNLFKCHWRLFLLDPAKLDNEHPRYRRQLKRSMTDAQIVSEALELSEELLLSHNVIHKLHRAIIYNDVLTLARCLRAFKQSFKQVSVQKAQWTKKHGALTLKTLRISTIIT</sequence>
<name>A0A6F9Y720_9LACO</name>
<reference evidence="1" key="1">
    <citation type="submission" date="2019-10" db="EMBL/GenBank/DDBJ databases">
        <title>Lactobacillus agilis SN811 Whole Genome Sequencing Project.</title>
        <authorList>
            <person name="Suzuki S."/>
            <person name="Endo A."/>
            <person name="Maeno S."/>
            <person name="Shiwa Y."/>
            <person name="Matsutani M."/>
            <person name="Kajikawa A."/>
        </authorList>
    </citation>
    <scope>NUCLEOTIDE SEQUENCE</scope>
    <source>
        <strain evidence="1">SN811</strain>
    </source>
</reference>
<comment type="caution">
    <text evidence="1">The sequence shown here is derived from an EMBL/GenBank/DDBJ whole genome shotgun (WGS) entry which is preliminary data.</text>
</comment>
<proteinExistence type="predicted"/>